<gene>
    <name evidence="2" type="ORF">M3P19_04530</name>
</gene>
<evidence type="ECO:0000256" key="1">
    <source>
        <dbReference type="SAM" id="SignalP"/>
    </source>
</evidence>
<dbReference type="Gene3D" id="3.10.450.50">
    <property type="match status" value="1"/>
</dbReference>
<comment type="caution">
    <text evidence="2">The sequence shown here is derived from an EMBL/GenBank/DDBJ whole genome shotgun (WGS) entry which is preliminary data.</text>
</comment>
<feature type="chain" id="PRO_5047371274" description="Nuclear transport factor 2 family protein" evidence="1">
    <location>
        <begin position="19"/>
        <end position="181"/>
    </location>
</feature>
<dbReference type="InterPro" id="IPR032710">
    <property type="entry name" value="NTF2-like_dom_sf"/>
</dbReference>
<evidence type="ECO:0008006" key="4">
    <source>
        <dbReference type="Google" id="ProtNLM"/>
    </source>
</evidence>
<proteinExistence type="predicted"/>
<evidence type="ECO:0000313" key="2">
    <source>
        <dbReference type="EMBL" id="MCL6273261.1"/>
    </source>
</evidence>
<dbReference type="EMBL" id="JAMFMA010000001">
    <property type="protein sequence ID" value="MCL6273261.1"/>
    <property type="molecule type" value="Genomic_DNA"/>
</dbReference>
<dbReference type="RefSeq" id="WP_249656438.1">
    <property type="nucleotide sequence ID" value="NZ_JAMFMA010000001.1"/>
</dbReference>
<protein>
    <recommendedName>
        <fullName evidence="4">Nuclear transport factor 2 family protein</fullName>
    </recommendedName>
</protein>
<dbReference type="SUPFAM" id="SSF54427">
    <property type="entry name" value="NTF2-like"/>
    <property type="match status" value="1"/>
</dbReference>
<keyword evidence="3" id="KW-1185">Reference proteome</keyword>
<reference evidence="2 3" key="1">
    <citation type="submission" date="2022-05" db="EMBL/GenBank/DDBJ databases">
        <authorList>
            <person name="Park J.-S."/>
        </authorList>
    </citation>
    <scope>NUCLEOTIDE SEQUENCE [LARGE SCALE GENOMIC DNA]</scope>
    <source>
        <strain evidence="2 3">2012CJ35-5</strain>
    </source>
</reference>
<evidence type="ECO:0000313" key="3">
    <source>
        <dbReference type="Proteomes" id="UP001203607"/>
    </source>
</evidence>
<feature type="signal peptide" evidence="1">
    <location>
        <begin position="1"/>
        <end position="18"/>
    </location>
</feature>
<dbReference type="Proteomes" id="UP001203607">
    <property type="component" value="Unassembled WGS sequence"/>
</dbReference>
<sequence>MKQLTTTLLLLCLSFSFAQKKAEVSDEIVSAIKKDVWIPFMESYNELNSNKLMSIHSRDIVRVTIDDNQIKSGETYLEYYGKFLNIVKDKGGKVAIAFAIASTAVDESEEIAYQTGYYRFSTLSKDGEEMVVRGYGYFNVGLKLEDDNVWRIWLDSDKKAEITDSEFNAHKTVYEIINGPS</sequence>
<keyword evidence="1" id="KW-0732">Signal</keyword>
<name>A0ABT0PPX1_9FLAO</name>
<accession>A0ABT0PPX1</accession>
<organism evidence="2 3">
    <name type="scientific">Flagellimonas spongiicola</name>
    <dbReference type="NCBI Taxonomy" id="2942208"/>
    <lineage>
        <taxon>Bacteria</taxon>
        <taxon>Pseudomonadati</taxon>
        <taxon>Bacteroidota</taxon>
        <taxon>Flavobacteriia</taxon>
        <taxon>Flavobacteriales</taxon>
        <taxon>Flavobacteriaceae</taxon>
        <taxon>Flagellimonas</taxon>
    </lineage>
</organism>